<dbReference type="GO" id="GO:0004040">
    <property type="term" value="F:amidase activity"/>
    <property type="evidence" value="ECO:0007669"/>
    <property type="project" value="InterPro"/>
</dbReference>
<dbReference type="InterPro" id="IPR051056">
    <property type="entry name" value="Glycosyl_Hydrolase_73"/>
</dbReference>
<dbReference type="SMART" id="SM00257">
    <property type="entry name" value="LysM"/>
    <property type="match status" value="1"/>
</dbReference>
<reference evidence="7" key="1">
    <citation type="submission" date="2020-10" db="EMBL/GenBank/DDBJ databases">
        <authorList>
            <person name="Gilroy R."/>
        </authorList>
    </citation>
    <scope>NUCLEOTIDE SEQUENCE</scope>
    <source>
        <strain evidence="7">6919</strain>
    </source>
</reference>
<dbReference type="GO" id="GO:0042742">
    <property type="term" value="P:defense response to bacterium"/>
    <property type="evidence" value="ECO:0007669"/>
    <property type="project" value="UniProtKB-KW"/>
</dbReference>
<dbReference type="InterPro" id="IPR036779">
    <property type="entry name" value="LysM_dom_sf"/>
</dbReference>
<gene>
    <name evidence="7" type="ORF">IAB88_02960</name>
</gene>
<feature type="domain" description="LysM" evidence="6">
    <location>
        <begin position="278"/>
        <end position="322"/>
    </location>
</feature>
<keyword evidence="3" id="KW-0378">Hydrolase</keyword>
<dbReference type="PANTHER" id="PTHR33308">
    <property type="entry name" value="PEPTIDOGLYCAN HYDROLASE FLGJ"/>
    <property type="match status" value="1"/>
</dbReference>
<dbReference type="Pfam" id="PF01476">
    <property type="entry name" value="LysM"/>
    <property type="match status" value="2"/>
</dbReference>
<name>A0A9D9IN20_9BACT</name>
<dbReference type="GO" id="GO:0031640">
    <property type="term" value="P:killing of cells of another organism"/>
    <property type="evidence" value="ECO:0007669"/>
    <property type="project" value="UniProtKB-KW"/>
</dbReference>
<organism evidence="7 8">
    <name type="scientific">Candidatus Limisoma faecipullorum</name>
    <dbReference type="NCBI Taxonomy" id="2840854"/>
    <lineage>
        <taxon>Bacteria</taxon>
        <taxon>Pseudomonadati</taxon>
        <taxon>Bacteroidota</taxon>
        <taxon>Bacteroidia</taxon>
        <taxon>Bacteroidales</taxon>
        <taxon>Candidatus Limisoma</taxon>
    </lineage>
</organism>
<protein>
    <recommendedName>
        <fullName evidence="4">Peptidoglycan hydrolase</fullName>
    </recommendedName>
</protein>
<dbReference type="SMART" id="SM00047">
    <property type="entry name" value="LYZ2"/>
    <property type="match status" value="1"/>
</dbReference>
<dbReference type="Gene3D" id="3.10.350.10">
    <property type="entry name" value="LysM domain"/>
    <property type="match status" value="1"/>
</dbReference>
<evidence type="ECO:0000256" key="5">
    <source>
        <dbReference type="SAM" id="SignalP"/>
    </source>
</evidence>
<evidence type="ECO:0000256" key="4">
    <source>
        <dbReference type="ARBA" id="ARBA00032108"/>
    </source>
</evidence>
<evidence type="ECO:0000259" key="6">
    <source>
        <dbReference type="PROSITE" id="PS51782"/>
    </source>
</evidence>
<dbReference type="PROSITE" id="PS51782">
    <property type="entry name" value="LYSM"/>
    <property type="match status" value="2"/>
</dbReference>
<keyword evidence="5" id="KW-0732">Signal</keyword>
<proteinExistence type="predicted"/>
<dbReference type="Pfam" id="PF01832">
    <property type="entry name" value="Glucosaminidase"/>
    <property type="match status" value="1"/>
</dbReference>
<dbReference type="InterPro" id="IPR002901">
    <property type="entry name" value="MGlyc_endo_b_GlcNAc-like_dom"/>
</dbReference>
<dbReference type="AlphaFoldDB" id="A0A9D9IN20"/>
<feature type="domain" description="LysM" evidence="6">
    <location>
        <begin position="220"/>
        <end position="266"/>
    </location>
</feature>
<keyword evidence="1" id="KW-0929">Antimicrobial</keyword>
<evidence type="ECO:0000256" key="2">
    <source>
        <dbReference type="ARBA" id="ARBA00022638"/>
    </source>
</evidence>
<comment type="caution">
    <text evidence="7">The sequence shown here is derived from an EMBL/GenBank/DDBJ whole genome shotgun (WGS) entry which is preliminary data.</text>
</comment>
<dbReference type="EMBL" id="JADIMC010000034">
    <property type="protein sequence ID" value="MBO8475934.1"/>
    <property type="molecule type" value="Genomic_DNA"/>
</dbReference>
<dbReference type="SUPFAM" id="SSF54106">
    <property type="entry name" value="LysM domain"/>
    <property type="match status" value="1"/>
</dbReference>
<dbReference type="CDD" id="cd00118">
    <property type="entry name" value="LysM"/>
    <property type="match status" value="1"/>
</dbReference>
<dbReference type="Proteomes" id="UP000823598">
    <property type="component" value="Unassembled WGS sequence"/>
</dbReference>
<dbReference type="PANTHER" id="PTHR33308:SF9">
    <property type="entry name" value="PEPTIDOGLYCAN HYDROLASE FLGJ"/>
    <property type="match status" value="1"/>
</dbReference>
<evidence type="ECO:0000256" key="3">
    <source>
        <dbReference type="ARBA" id="ARBA00022801"/>
    </source>
</evidence>
<evidence type="ECO:0000256" key="1">
    <source>
        <dbReference type="ARBA" id="ARBA00022529"/>
    </source>
</evidence>
<keyword evidence="2" id="KW-0081">Bacteriolytic enzyme</keyword>
<feature type="chain" id="PRO_5038474175" description="Peptidoglycan hydrolase" evidence="5">
    <location>
        <begin position="35"/>
        <end position="324"/>
    </location>
</feature>
<dbReference type="InterPro" id="IPR018392">
    <property type="entry name" value="LysM"/>
</dbReference>
<dbReference type="Gene3D" id="1.10.530.10">
    <property type="match status" value="1"/>
</dbReference>
<feature type="signal peptide" evidence="5">
    <location>
        <begin position="1"/>
        <end position="34"/>
    </location>
</feature>
<sequence>MNTNVCKYTDFFKKASFCISIFLLPIMAAGQSLSADYLAYIEQYRETAVRQQQEYGIPASITLAQGLLESGAGQSRLATEGNNHFGIKCHNTWKGDGIYMDDDEKGECFRKYGNAAESFEDHARFLKRKRYEPLFSLDVTDYKGWANGLKKCGYATDPRYASKLISIIELYSLDEYDTGQPIIASRKHLEGDESLEHSIDMEIINEFKLTHKIRRKWGLHYVTAYDGDTPDDIADEFGIKERKLRSYNDLPRRGDQQFKEGDMIYLQEKNEEAPEGHSTYTVRRGDTLRSIAMRYGIRLESLLRMNRMKKDDVLPAGATIRLRK</sequence>
<reference evidence="7" key="2">
    <citation type="journal article" date="2021" name="PeerJ">
        <title>Extensive microbial diversity within the chicken gut microbiome revealed by metagenomics and culture.</title>
        <authorList>
            <person name="Gilroy R."/>
            <person name="Ravi A."/>
            <person name="Getino M."/>
            <person name="Pursley I."/>
            <person name="Horton D.L."/>
            <person name="Alikhan N.F."/>
            <person name="Baker D."/>
            <person name="Gharbi K."/>
            <person name="Hall N."/>
            <person name="Watson M."/>
            <person name="Adriaenssens E.M."/>
            <person name="Foster-Nyarko E."/>
            <person name="Jarju S."/>
            <person name="Secka A."/>
            <person name="Antonio M."/>
            <person name="Oren A."/>
            <person name="Chaudhuri R.R."/>
            <person name="La Ragione R."/>
            <person name="Hildebrand F."/>
            <person name="Pallen M.J."/>
        </authorList>
    </citation>
    <scope>NUCLEOTIDE SEQUENCE</scope>
    <source>
        <strain evidence="7">6919</strain>
    </source>
</reference>
<evidence type="ECO:0000313" key="7">
    <source>
        <dbReference type="EMBL" id="MBO8475934.1"/>
    </source>
</evidence>
<evidence type="ECO:0000313" key="8">
    <source>
        <dbReference type="Proteomes" id="UP000823598"/>
    </source>
</evidence>
<accession>A0A9D9IN20</accession>